<dbReference type="eggNOG" id="KOG3417">
    <property type="taxonomic scope" value="Eukaryota"/>
</dbReference>
<feature type="region of interest" description="Disordered" evidence="3">
    <location>
        <begin position="1102"/>
        <end position="1253"/>
    </location>
</feature>
<evidence type="ECO:0000259" key="4">
    <source>
        <dbReference type="PROSITE" id="PS50009"/>
    </source>
</evidence>
<dbReference type="GO" id="GO:0007265">
    <property type="term" value="P:Ras protein signal transduction"/>
    <property type="evidence" value="ECO:0007669"/>
    <property type="project" value="TreeGrafter"/>
</dbReference>
<feature type="compositionally biased region" description="Basic and acidic residues" evidence="3">
    <location>
        <begin position="1190"/>
        <end position="1213"/>
    </location>
</feature>
<feature type="compositionally biased region" description="Low complexity" evidence="3">
    <location>
        <begin position="763"/>
        <end position="781"/>
    </location>
</feature>
<feature type="region of interest" description="Disordered" evidence="3">
    <location>
        <begin position="1036"/>
        <end position="1062"/>
    </location>
</feature>
<feature type="compositionally biased region" description="Polar residues" evidence="3">
    <location>
        <begin position="60"/>
        <end position="85"/>
    </location>
</feature>
<dbReference type="HOGENOM" id="CLU_244727_0_0_1"/>
<name>F4RWT5_MELLP</name>
<feature type="region of interest" description="Disordered" evidence="3">
    <location>
        <begin position="828"/>
        <end position="858"/>
    </location>
</feature>
<dbReference type="InterPro" id="IPR036964">
    <property type="entry name" value="RASGEF_cat_dom_sf"/>
</dbReference>
<feature type="compositionally biased region" description="Polar residues" evidence="3">
    <location>
        <begin position="1036"/>
        <end position="1046"/>
    </location>
</feature>
<feature type="compositionally biased region" description="Low complexity" evidence="3">
    <location>
        <begin position="895"/>
        <end position="905"/>
    </location>
</feature>
<dbReference type="PANTHER" id="PTHR23113:SF363">
    <property type="entry name" value="PROTEIN SON OF SEVENLESS"/>
    <property type="match status" value="1"/>
</dbReference>
<feature type="compositionally biased region" description="Low complexity" evidence="3">
    <location>
        <begin position="355"/>
        <end position="364"/>
    </location>
</feature>
<dbReference type="STRING" id="747676.F4RWT5"/>
<dbReference type="RefSeq" id="XP_007413542.1">
    <property type="nucleotide sequence ID" value="XM_007413480.1"/>
</dbReference>
<dbReference type="PROSITE" id="PS50009">
    <property type="entry name" value="RASGEF_CAT"/>
    <property type="match status" value="1"/>
</dbReference>
<keyword evidence="6" id="KW-1185">Reference proteome</keyword>
<evidence type="ECO:0000256" key="2">
    <source>
        <dbReference type="PROSITE-ProRule" id="PRU00168"/>
    </source>
</evidence>
<dbReference type="InterPro" id="IPR023578">
    <property type="entry name" value="Ras_GEF_dom_sf"/>
</dbReference>
<reference evidence="6" key="1">
    <citation type="journal article" date="2011" name="Proc. Natl. Acad. Sci. U.S.A.">
        <title>Obligate biotrophy features unraveled by the genomic analysis of rust fungi.</title>
        <authorList>
            <person name="Duplessis S."/>
            <person name="Cuomo C.A."/>
            <person name="Lin Y.-C."/>
            <person name="Aerts A."/>
            <person name="Tisserant E."/>
            <person name="Veneault-Fourrey C."/>
            <person name="Joly D.L."/>
            <person name="Hacquard S."/>
            <person name="Amselem J."/>
            <person name="Cantarel B.L."/>
            <person name="Chiu R."/>
            <person name="Coutinho P.M."/>
            <person name="Feau N."/>
            <person name="Field M."/>
            <person name="Frey P."/>
            <person name="Gelhaye E."/>
            <person name="Goldberg J."/>
            <person name="Grabherr M.G."/>
            <person name="Kodira C.D."/>
            <person name="Kohler A."/>
            <person name="Kuees U."/>
            <person name="Lindquist E.A."/>
            <person name="Lucas S.M."/>
            <person name="Mago R."/>
            <person name="Mauceli E."/>
            <person name="Morin E."/>
            <person name="Murat C."/>
            <person name="Pangilinan J.L."/>
            <person name="Park R."/>
            <person name="Pearson M."/>
            <person name="Quesneville H."/>
            <person name="Rouhier N."/>
            <person name="Sakthikumar S."/>
            <person name="Salamov A.A."/>
            <person name="Schmutz J."/>
            <person name="Selles B."/>
            <person name="Shapiro H."/>
            <person name="Tanguay P."/>
            <person name="Tuskan G.A."/>
            <person name="Henrissat B."/>
            <person name="Van de Peer Y."/>
            <person name="Rouze P."/>
            <person name="Ellis J.G."/>
            <person name="Dodds P.N."/>
            <person name="Schein J.E."/>
            <person name="Zhong S."/>
            <person name="Hamelin R.C."/>
            <person name="Grigoriev I.V."/>
            <person name="Szabo L.J."/>
            <person name="Martin F."/>
        </authorList>
    </citation>
    <scope>NUCLEOTIDE SEQUENCE [LARGE SCALE GENOMIC DNA]</scope>
    <source>
        <strain evidence="6">98AG31 / pathotype 3-4-7</strain>
    </source>
</reference>
<dbReference type="InterPro" id="IPR001895">
    <property type="entry name" value="RASGEF_cat_dom"/>
</dbReference>
<feature type="compositionally biased region" description="Acidic residues" evidence="3">
    <location>
        <begin position="493"/>
        <end position="505"/>
    </location>
</feature>
<dbReference type="GeneID" id="18933146"/>
<feature type="compositionally biased region" description="Low complexity" evidence="3">
    <location>
        <begin position="10"/>
        <end position="21"/>
    </location>
</feature>
<dbReference type="Gene3D" id="1.10.840.10">
    <property type="entry name" value="Ras guanine-nucleotide exchange factors catalytic domain"/>
    <property type="match status" value="1"/>
</dbReference>
<gene>
    <name evidence="5" type="ORF">MELLADRAFT_78647</name>
</gene>
<dbReference type="GO" id="GO:0005085">
    <property type="term" value="F:guanyl-nucleotide exchange factor activity"/>
    <property type="evidence" value="ECO:0007669"/>
    <property type="project" value="UniProtKB-KW"/>
</dbReference>
<feature type="compositionally biased region" description="Polar residues" evidence="3">
    <location>
        <begin position="834"/>
        <end position="846"/>
    </location>
</feature>
<feature type="compositionally biased region" description="Acidic residues" evidence="3">
    <location>
        <begin position="1147"/>
        <end position="1170"/>
    </location>
</feature>
<feature type="region of interest" description="Disordered" evidence="3">
    <location>
        <begin position="744"/>
        <end position="789"/>
    </location>
</feature>
<dbReference type="OrthoDB" id="10254377at2759"/>
<organism evidence="6">
    <name type="scientific">Melampsora larici-populina (strain 98AG31 / pathotype 3-4-7)</name>
    <name type="common">Poplar leaf rust fungus</name>
    <dbReference type="NCBI Taxonomy" id="747676"/>
    <lineage>
        <taxon>Eukaryota</taxon>
        <taxon>Fungi</taxon>
        <taxon>Dikarya</taxon>
        <taxon>Basidiomycota</taxon>
        <taxon>Pucciniomycotina</taxon>
        <taxon>Pucciniomycetes</taxon>
        <taxon>Pucciniales</taxon>
        <taxon>Melampsoraceae</taxon>
        <taxon>Melampsora</taxon>
    </lineage>
</organism>
<feature type="region of interest" description="Disordered" evidence="3">
    <location>
        <begin position="215"/>
        <end position="259"/>
    </location>
</feature>
<dbReference type="Pfam" id="PF00617">
    <property type="entry name" value="RasGEF"/>
    <property type="match status" value="1"/>
</dbReference>
<dbReference type="PANTHER" id="PTHR23113">
    <property type="entry name" value="GUANINE NUCLEOTIDE EXCHANGE FACTOR"/>
    <property type="match status" value="1"/>
</dbReference>
<dbReference type="GO" id="GO:0005886">
    <property type="term" value="C:plasma membrane"/>
    <property type="evidence" value="ECO:0007669"/>
    <property type="project" value="TreeGrafter"/>
</dbReference>
<feature type="region of interest" description="Disordered" evidence="3">
    <location>
        <begin position="1"/>
        <end position="103"/>
    </location>
</feature>
<feature type="compositionally biased region" description="Low complexity" evidence="3">
    <location>
        <begin position="922"/>
        <end position="944"/>
    </location>
</feature>
<protein>
    <recommendedName>
        <fullName evidence="4">Ras-GEF domain-containing protein</fullName>
    </recommendedName>
</protein>
<dbReference type="SUPFAM" id="SSF48366">
    <property type="entry name" value="Ras GEF"/>
    <property type="match status" value="1"/>
</dbReference>
<feature type="compositionally biased region" description="Low complexity" evidence="3">
    <location>
        <begin position="334"/>
        <end position="348"/>
    </location>
</feature>
<feature type="compositionally biased region" description="Polar residues" evidence="3">
    <location>
        <begin position="1218"/>
        <end position="1228"/>
    </location>
</feature>
<dbReference type="EMBL" id="GL883126">
    <property type="protein sequence ID" value="EGG03082.1"/>
    <property type="molecule type" value="Genomic_DNA"/>
</dbReference>
<dbReference type="VEuPathDB" id="FungiDB:MELLADRAFT_78647"/>
<feature type="region of interest" description="Disordered" evidence="3">
    <location>
        <begin position="895"/>
        <end position="968"/>
    </location>
</feature>
<dbReference type="InParanoid" id="F4RWT5"/>
<dbReference type="KEGG" id="mlr:MELLADRAFT_78647"/>
<feature type="domain" description="Ras-GEF" evidence="4">
    <location>
        <begin position="1297"/>
        <end position="1580"/>
    </location>
</feature>
<feature type="compositionally biased region" description="Basic and acidic residues" evidence="3">
    <location>
        <begin position="1102"/>
        <end position="1112"/>
    </location>
</feature>
<feature type="compositionally biased region" description="Polar residues" evidence="3">
    <location>
        <begin position="232"/>
        <end position="245"/>
    </location>
</feature>
<evidence type="ECO:0000256" key="3">
    <source>
        <dbReference type="SAM" id="MobiDB-lite"/>
    </source>
</evidence>
<evidence type="ECO:0000313" key="6">
    <source>
        <dbReference type="Proteomes" id="UP000001072"/>
    </source>
</evidence>
<feature type="compositionally biased region" description="Acidic residues" evidence="3">
    <location>
        <begin position="945"/>
        <end position="956"/>
    </location>
</feature>
<feature type="region of interest" description="Disordered" evidence="3">
    <location>
        <begin position="330"/>
        <end position="380"/>
    </location>
</feature>
<dbReference type="InterPro" id="IPR008937">
    <property type="entry name" value="Ras-like_GEF"/>
</dbReference>
<keyword evidence="1 2" id="KW-0344">Guanine-nucleotide releasing factor</keyword>
<feature type="compositionally biased region" description="Polar residues" evidence="3">
    <location>
        <begin position="1118"/>
        <end position="1144"/>
    </location>
</feature>
<dbReference type="SMART" id="SM00147">
    <property type="entry name" value="RasGEF"/>
    <property type="match status" value="1"/>
</dbReference>
<sequence>MKTTTKARSNTTANINYTNTTSDFGSFRPNAPSPRTEPLPTTLLASPSQSHHSKRENQDVKTINENSLGDNQFTPKSPPNTLIRSHTQKRVPKPSLKPIVPFGNGVKLYRNHTTNPKPSVTRSIKKSLSSDDIYRLRQDYITASWNPARQSTDRSPLSYAPHTTPLIDFYPLASSAPNPTSLLRSPDDTTPTSGFHRASLPVQFQTSFDLDTATRGTLSATKRRRTMHGAASNESIRTARPSPQQKTHEPSYPFPASRKPRFQDISIFDTFNQSAIPSYSNLPSPVGPNSPSANSLNAGRDQIGRVNAAAHQITVIAQPGDDPRFVIWGEQQHSSKSSVSVTTKRSSSIVERQQTHQSSTSSTSNLAHIGNSNSSKSSDVGDDFLQDRVLRFSLTSWLKNLIQKIKSIRQCLLEIDPKPNGKGDEDLKILKSLKKVVKQRKDVYLAYNLVSDNNDKSKTRHKDVRDVFGQGESETQARDSNLAKSDLKLNDGDASEDQATDDEDVEVDVKPEVNELPDPNSIRARYEKLKESFAQDTHEISEPESNAIDEINVKFDRAPLFISRKSTTINATLVQVPTHSMTHSSDTLDHRISHVRPIDPLGFTQQHNPLQRYFTSTMGTFGRFKRMINNRSGTVTATGPYSSMTDSSRFNDHMESNGEVCDLLCAKGGLERFMSFFEGDHRLEQNGPERLEEIAEDKELRYSRRFETEECPPSFEKTNLEYERLSMEDTGKYSIEIEKTSSEIDRGHLSSPLIQDDEDGFESQLSLSSSTSNTSYTTSSQPGSSDEKGTEGLVALVGSEAIEYLDGNPASLALSFGMVQDEKDEIDARRFGSRPQSLHESLSTETIKSESNRTSKGVGTGLFKKQIKKRFANQNLGSMRILGFESRQSLSLDRNSMSMGRNSMSLDRPSLSVDGGRESSSSRDNLSLRSGRSGTTPQDISVQLDDLDLSDEDGSDSDQHNENHRPLRRLRAAGDLKEAINSTRRSFFAQLKPSLRLRVNSGVRLSTETSSSIGTRRVPSIAGSIFRKSKLGDSVTSLPDTLNSLQDGTEARGEDEDEDEAGGMGVVANFVAEGLDSDEDEPGDVEAALRRLEGVIDADREREKARKVERQMMKSLEASRTGNRSRSSTIDSHRTFSSSASSLAVVTDEEEEQGEEEEEGQEEEGEMEMIDGEHDLSVDKTSTSTVPEITFDHVAERDSGGQEGHRSSEEQSSRPKFMNSSKESVNSNVGGGNELWKRKHKTPTASELNSNQQAMDRKVALHKRFVGGGALSRPISLFGGVGGAQPPIHRSFLLDFRTEILAQQFALIERDLLRKITWQELLMSRWQENGRNGSSNDTNCWTSYMKQRVIEGKSKSDNVRGLIVRFNLTCNWVASELVMTVGLEERKCYRQNNFQTLTQIIHGLQTPYITRLKRTWAKLGIWESRMFRDLKEFTSHGANFKSLRLVQDQLVEGIESVGGPTGITTTPGGHDERVRVVGCIPFLGLYLRDLTINDELPTYLNPNEPSIGVPIIDRESGFVEGTNLYPLVNIHKFRIYSKVVNKIIGFQELSLSYPFEAQGDQSLFLNCLRLKSLDSSRLRWLSDVCEGQKE</sequence>
<feature type="compositionally biased region" description="Polar residues" evidence="3">
    <location>
        <begin position="1243"/>
        <end position="1253"/>
    </location>
</feature>
<feature type="compositionally biased region" description="Polar residues" evidence="3">
    <location>
        <begin position="472"/>
        <end position="483"/>
    </location>
</feature>
<feature type="region of interest" description="Disordered" evidence="3">
    <location>
        <begin position="467"/>
        <end position="505"/>
    </location>
</feature>
<accession>F4RWT5</accession>
<dbReference type="Proteomes" id="UP000001072">
    <property type="component" value="Unassembled WGS sequence"/>
</dbReference>
<evidence type="ECO:0000256" key="1">
    <source>
        <dbReference type="ARBA" id="ARBA00022658"/>
    </source>
</evidence>
<proteinExistence type="predicted"/>
<evidence type="ECO:0000313" key="5">
    <source>
        <dbReference type="EMBL" id="EGG03082.1"/>
    </source>
</evidence>